<gene>
    <name evidence="8" type="ORF">EDD65_10449</name>
</gene>
<reference evidence="8 9" key="1">
    <citation type="submission" date="2019-03" db="EMBL/GenBank/DDBJ databases">
        <title>Genomic Encyclopedia of Type Strains, Phase IV (KMG-IV): sequencing the most valuable type-strain genomes for metagenomic binning, comparative biology and taxonomic classification.</title>
        <authorList>
            <person name="Goeker M."/>
        </authorList>
    </citation>
    <scope>NUCLEOTIDE SEQUENCE [LARGE SCALE GENOMIC DNA]</scope>
    <source>
        <strain evidence="8 9">DSM 26752</strain>
    </source>
</reference>
<evidence type="ECO:0000313" key="8">
    <source>
        <dbReference type="EMBL" id="TCS90508.1"/>
    </source>
</evidence>
<dbReference type="Gene3D" id="3.40.1190.20">
    <property type="match status" value="1"/>
</dbReference>
<evidence type="ECO:0000256" key="2">
    <source>
        <dbReference type="ARBA" id="ARBA00022679"/>
    </source>
</evidence>
<evidence type="ECO:0000256" key="6">
    <source>
        <dbReference type="PIRNR" id="PIRNR000535"/>
    </source>
</evidence>
<dbReference type="GO" id="GO:0008443">
    <property type="term" value="F:phosphofructokinase activity"/>
    <property type="evidence" value="ECO:0007669"/>
    <property type="project" value="TreeGrafter"/>
</dbReference>
<evidence type="ECO:0000256" key="3">
    <source>
        <dbReference type="ARBA" id="ARBA00022741"/>
    </source>
</evidence>
<keyword evidence="2 6" id="KW-0808">Transferase</keyword>
<dbReference type="CDD" id="cd01164">
    <property type="entry name" value="FruK_PfkB_like"/>
    <property type="match status" value="1"/>
</dbReference>
<dbReference type="GO" id="GO:0005829">
    <property type="term" value="C:cytosol"/>
    <property type="evidence" value="ECO:0007669"/>
    <property type="project" value="TreeGrafter"/>
</dbReference>
<keyword evidence="4 8" id="KW-0418">Kinase</keyword>
<evidence type="ECO:0000313" key="9">
    <source>
        <dbReference type="Proteomes" id="UP000294567"/>
    </source>
</evidence>
<organism evidence="8 9">
    <name type="scientific">Keratinibaculum paraultunense</name>
    <dbReference type="NCBI Taxonomy" id="1278232"/>
    <lineage>
        <taxon>Bacteria</taxon>
        <taxon>Bacillati</taxon>
        <taxon>Bacillota</taxon>
        <taxon>Tissierellia</taxon>
        <taxon>Tissierellales</taxon>
        <taxon>Tepidimicrobiaceae</taxon>
        <taxon>Keratinibaculum</taxon>
    </lineage>
</organism>
<dbReference type="FunFam" id="3.40.1190.20:FF:000001">
    <property type="entry name" value="Phosphofructokinase"/>
    <property type="match status" value="1"/>
</dbReference>
<name>A0A4R3KYB6_9FIRM</name>
<dbReference type="OrthoDB" id="9801219at2"/>
<evidence type="ECO:0000256" key="4">
    <source>
        <dbReference type="ARBA" id="ARBA00022777"/>
    </source>
</evidence>
<dbReference type="EMBL" id="SMAE01000004">
    <property type="protein sequence ID" value="TCS90508.1"/>
    <property type="molecule type" value="Genomic_DNA"/>
</dbReference>
<dbReference type="Pfam" id="PF00294">
    <property type="entry name" value="PfkB"/>
    <property type="match status" value="1"/>
</dbReference>
<dbReference type="EC" id="2.7.1.144" evidence="6"/>
<dbReference type="RefSeq" id="WP_132026768.1">
    <property type="nucleotide sequence ID" value="NZ_CP068564.1"/>
</dbReference>
<keyword evidence="9" id="KW-1185">Reference proteome</keyword>
<dbReference type="PIRSF" id="PIRSF000535">
    <property type="entry name" value="1PFK/6PFK/LacC"/>
    <property type="match status" value="1"/>
</dbReference>
<dbReference type="GO" id="GO:0005988">
    <property type="term" value="P:lactose metabolic process"/>
    <property type="evidence" value="ECO:0007669"/>
    <property type="project" value="UniProtKB-KW"/>
</dbReference>
<comment type="similarity">
    <text evidence="6">Belongs to the carbohydrate kinase PfkB family. LacC subfamily.</text>
</comment>
<dbReference type="GO" id="GO:0005524">
    <property type="term" value="F:ATP binding"/>
    <property type="evidence" value="ECO:0007669"/>
    <property type="project" value="UniProtKB-KW"/>
</dbReference>
<dbReference type="InterPro" id="IPR029056">
    <property type="entry name" value="Ribokinase-like"/>
</dbReference>
<keyword evidence="6" id="KW-0423">Lactose metabolism</keyword>
<dbReference type="NCBIfam" id="TIGR03168">
    <property type="entry name" value="1-PFK"/>
    <property type="match status" value="1"/>
</dbReference>
<dbReference type="GO" id="GO:0044281">
    <property type="term" value="P:small molecule metabolic process"/>
    <property type="evidence" value="ECO:0007669"/>
    <property type="project" value="UniProtKB-ARBA"/>
</dbReference>
<evidence type="ECO:0000256" key="5">
    <source>
        <dbReference type="ARBA" id="ARBA00022840"/>
    </source>
</evidence>
<dbReference type="UniPathway" id="UPA00704">
    <property type="reaction ID" value="UER00715"/>
</dbReference>
<sequence>MILTVALNPSIDRRYFINNFEVGKSYKAYEVEYTPGGDGLNVAKIIKTFNEPIKVTGFCGGRSGEYVKESLDCLGIEHEFTNINDETRSRIAVLSDFGIQTEIIERSPSISSEEVLEFYKLYRKLVRDADIICASGDLPRGLPVDIYRDLIVMAKEEGKKFILDTSGAALKLGIKASPFLIRVNRNELEELMGFIMTSETEMVRAAKYIVENGVKIVVISLGKAGVLMLKEDYYYKVKVPSVEIVNSSGAGSAMIAGFAVSLFRDYDFEYILKIAAACGAANAMEADAGKLNMTLMKGIMNEIEIEKRKIW</sequence>
<dbReference type="GO" id="GO:2001059">
    <property type="term" value="P:D-tagatose 6-phosphate catabolic process"/>
    <property type="evidence" value="ECO:0007669"/>
    <property type="project" value="UniProtKB-UniPathway"/>
</dbReference>
<evidence type="ECO:0000256" key="1">
    <source>
        <dbReference type="ARBA" id="ARBA00005380"/>
    </source>
</evidence>
<dbReference type="Proteomes" id="UP000294567">
    <property type="component" value="Unassembled WGS sequence"/>
</dbReference>
<dbReference type="PANTHER" id="PTHR46566:SF2">
    <property type="entry name" value="ATP-DEPENDENT 6-PHOSPHOFRUCTOKINASE ISOZYME 2"/>
    <property type="match status" value="1"/>
</dbReference>
<dbReference type="InterPro" id="IPR011611">
    <property type="entry name" value="PfkB_dom"/>
</dbReference>
<feature type="domain" description="Carbohydrate kinase PfkB" evidence="7">
    <location>
        <begin position="22"/>
        <end position="286"/>
    </location>
</feature>
<accession>A0A4R3KYB6</accession>
<comment type="similarity">
    <text evidence="1">Belongs to the carbohydrate kinase pfkB family.</text>
</comment>
<dbReference type="GO" id="GO:0016052">
    <property type="term" value="P:carbohydrate catabolic process"/>
    <property type="evidence" value="ECO:0007669"/>
    <property type="project" value="UniProtKB-ARBA"/>
</dbReference>
<comment type="caution">
    <text evidence="8">The sequence shown here is derived from an EMBL/GenBank/DDBJ whole genome shotgun (WGS) entry which is preliminary data.</text>
</comment>
<evidence type="ECO:0000259" key="7">
    <source>
        <dbReference type="Pfam" id="PF00294"/>
    </source>
</evidence>
<keyword evidence="3 6" id="KW-0547">Nucleotide-binding</keyword>
<dbReference type="PANTHER" id="PTHR46566">
    <property type="entry name" value="1-PHOSPHOFRUCTOKINASE-RELATED"/>
    <property type="match status" value="1"/>
</dbReference>
<protein>
    <recommendedName>
        <fullName evidence="6">Tagatose-6-phosphate kinase</fullName>
        <ecNumber evidence="6">2.7.1.144</ecNumber>
    </recommendedName>
</protein>
<dbReference type="AlphaFoldDB" id="A0A4R3KYB6"/>
<keyword evidence="5 6" id="KW-0067">ATP-binding</keyword>
<comment type="pathway">
    <text evidence="6">Carbohydrate metabolism; D-tagatose 6-phosphate degradation; D-glyceraldehyde 3-phosphate and glycerone phosphate from D-tagatose 6-phosphate: step 1/2.</text>
</comment>
<proteinExistence type="inferred from homology"/>
<dbReference type="InterPro" id="IPR017583">
    <property type="entry name" value="Tagatose/fructose_Pkinase"/>
</dbReference>
<dbReference type="GO" id="GO:0009024">
    <property type="term" value="F:tagatose-6-phosphate kinase activity"/>
    <property type="evidence" value="ECO:0007669"/>
    <property type="project" value="UniProtKB-EC"/>
</dbReference>
<comment type="catalytic activity">
    <reaction evidence="6">
        <text>D-tagatofuranose 6-phosphate + ATP = D-tagatofuranose 1,6-bisphosphate + ADP + H(+)</text>
        <dbReference type="Rhea" id="RHEA:12420"/>
        <dbReference type="ChEBI" id="CHEBI:15378"/>
        <dbReference type="ChEBI" id="CHEBI:30616"/>
        <dbReference type="ChEBI" id="CHEBI:58694"/>
        <dbReference type="ChEBI" id="CHEBI:58695"/>
        <dbReference type="ChEBI" id="CHEBI:456216"/>
        <dbReference type="EC" id="2.7.1.144"/>
    </reaction>
</comment>
<dbReference type="SUPFAM" id="SSF53613">
    <property type="entry name" value="Ribokinase-like"/>
    <property type="match status" value="1"/>
</dbReference>